<dbReference type="GO" id="GO:1901023">
    <property type="term" value="P:4-hydroxyphenylacetate catabolic process"/>
    <property type="evidence" value="ECO:0007669"/>
    <property type="project" value="InterPro"/>
</dbReference>
<dbReference type="EMBL" id="VBAO01000154">
    <property type="protein sequence ID" value="TMI81810.1"/>
    <property type="molecule type" value="Genomic_DNA"/>
</dbReference>
<evidence type="ECO:0000313" key="4">
    <source>
        <dbReference type="Proteomes" id="UP000320048"/>
    </source>
</evidence>
<gene>
    <name evidence="3" type="ORF">E6H04_05925</name>
</gene>
<keyword evidence="3" id="KW-0413">Isomerase</keyword>
<dbReference type="NCBIfam" id="TIGR02303">
    <property type="entry name" value="HpaG-C-term"/>
    <property type="match status" value="1"/>
</dbReference>
<dbReference type="FunFam" id="3.90.850.10:FF:000002">
    <property type="entry name" value="2-hydroxyhepta-2,4-diene-1,7-dioate isomerase"/>
    <property type="match status" value="1"/>
</dbReference>
<reference evidence="3 4" key="1">
    <citation type="journal article" date="2019" name="Nat. Microbiol.">
        <title>Mediterranean grassland soil C-N compound turnover is dependent on rainfall and depth, and is mediated by genomically divergent microorganisms.</title>
        <authorList>
            <person name="Diamond S."/>
            <person name="Andeer P.F."/>
            <person name="Li Z."/>
            <person name="Crits-Christoph A."/>
            <person name="Burstein D."/>
            <person name="Anantharaman K."/>
            <person name="Lane K.R."/>
            <person name="Thomas B.C."/>
            <person name="Pan C."/>
            <person name="Northen T.R."/>
            <person name="Banfield J.F."/>
        </authorList>
    </citation>
    <scope>NUCLEOTIDE SEQUENCE [LARGE SCALE GENOMIC DNA]</scope>
    <source>
        <strain evidence="3">NP_7</strain>
    </source>
</reference>
<dbReference type="Gene3D" id="2.30.30.370">
    <property type="entry name" value="FAH"/>
    <property type="match status" value="1"/>
</dbReference>
<sequence length="261" mass="28770">MKRARFLVEGRYEEGRLAEPGVLVDAQGRAYREADVRFLPPVAAPGKILGLALNYADHAGELGLDVPADPAIFFKPATALVGHRGAVVYPAGVEYMHYENELAVVIGRRCRRVRAEHALEMVAGYTIANDITVRDFVRNVFRPPVKGKGWDTFLPIGPYLVEDEIADPHALELRTFVNGELRQRGNTADQLTKVPQLIAYLTEFMTLEPGDILLTGTPKGLSHVHAGDEMRLEIDGLGALESKVIAEAGRPDQEVSRVRPR</sequence>
<proteinExistence type="predicted"/>
<dbReference type="InterPro" id="IPR012684">
    <property type="entry name" value="HPA_isomer/decarb_C"/>
</dbReference>
<dbReference type="Gene3D" id="3.90.850.10">
    <property type="entry name" value="Fumarylacetoacetase-like, C-terminal domain"/>
    <property type="match status" value="1"/>
</dbReference>
<keyword evidence="1" id="KW-0479">Metal-binding</keyword>
<dbReference type="InterPro" id="IPR036663">
    <property type="entry name" value="Fumarylacetoacetase_C_sf"/>
</dbReference>
<evidence type="ECO:0000313" key="3">
    <source>
        <dbReference type="EMBL" id="TMI81810.1"/>
    </source>
</evidence>
<name>A0A537JEA3_9BACT</name>
<dbReference type="GO" id="GO:0018800">
    <property type="term" value="F:5-oxopent-3-ene-1,2,5-tricarboxylate decarboxylase activity"/>
    <property type="evidence" value="ECO:0007669"/>
    <property type="project" value="InterPro"/>
</dbReference>
<dbReference type="Proteomes" id="UP000320048">
    <property type="component" value="Unassembled WGS sequence"/>
</dbReference>
<feature type="domain" description="Fumarylacetoacetase-like C-terminal" evidence="2">
    <location>
        <begin position="47"/>
        <end position="244"/>
    </location>
</feature>
<dbReference type="GO" id="GO:0008704">
    <property type="term" value="F:5-carboxymethyl-2-hydroxymuconate delta-isomerase activity"/>
    <property type="evidence" value="ECO:0007669"/>
    <property type="project" value="InterPro"/>
</dbReference>
<accession>A0A537JEA3</accession>
<dbReference type="InterPro" id="IPR011234">
    <property type="entry name" value="Fumarylacetoacetase-like_C"/>
</dbReference>
<dbReference type="GO" id="GO:0046872">
    <property type="term" value="F:metal ion binding"/>
    <property type="evidence" value="ECO:0007669"/>
    <property type="project" value="UniProtKB-KW"/>
</dbReference>
<protein>
    <submittedName>
        <fullName evidence="3">2-hydroxyhepta-2,4-diene-1,7-dioate isomerase</fullName>
    </submittedName>
</protein>
<dbReference type="AlphaFoldDB" id="A0A537JEA3"/>
<dbReference type="PANTHER" id="PTHR11820:SF114">
    <property type="entry name" value="4-HYDROXYPHENYLACETATE CATABOLISM PROTEIN"/>
    <property type="match status" value="1"/>
</dbReference>
<dbReference type="Pfam" id="PF01557">
    <property type="entry name" value="FAA_hydrolase"/>
    <property type="match status" value="1"/>
</dbReference>
<evidence type="ECO:0000259" key="2">
    <source>
        <dbReference type="Pfam" id="PF01557"/>
    </source>
</evidence>
<dbReference type="SUPFAM" id="SSF56529">
    <property type="entry name" value="FAH"/>
    <property type="match status" value="1"/>
</dbReference>
<organism evidence="3 4">
    <name type="scientific">Candidatus Segetimicrobium genomatis</name>
    <dbReference type="NCBI Taxonomy" id="2569760"/>
    <lineage>
        <taxon>Bacteria</taxon>
        <taxon>Bacillati</taxon>
        <taxon>Candidatus Sysuimicrobiota</taxon>
        <taxon>Candidatus Sysuimicrobiia</taxon>
        <taxon>Candidatus Sysuimicrobiales</taxon>
        <taxon>Candidatus Segetimicrobiaceae</taxon>
        <taxon>Candidatus Segetimicrobium</taxon>
    </lineage>
</organism>
<comment type="caution">
    <text evidence="3">The sequence shown here is derived from an EMBL/GenBank/DDBJ whole genome shotgun (WGS) entry which is preliminary data.</text>
</comment>
<evidence type="ECO:0000256" key="1">
    <source>
        <dbReference type="ARBA" id="ARBA00022723"/>
    </source>
</evidence>
<dbReference type="PANTHER" id="PTHR11820">
    <property type="entry name" value="ACYLPYRUVASE"/>
    <property type="match status" value="1"/>
</dbReference>